<dbReference type="InterPro" id="IPR003010">
    <property type="entry name" value="C-N_Hydrolase"/>
</dbReference>
<dbReference type="Pfam" id="PF00795">
    <property type="entry name" value="CN_hydrolase"/>
    <property type="match status" value="1"/>
</dbReference>
<dbReference type="AlphaFoldDB" id="A0A520MYQ0"/>
<comment type="catalytic activity">
    <reaction evidence="9">
        <text>N-terminal S-1,2-diacyl-sn-glyceryl-L-cysteinyl-[lipoprotein] + a glycerophospholipid = N-acyl-S-1,2-diacyl-sn-glyceryl-L-cysteinyl-[lipoprotein] + a 2-acyl-sn-glycero-3-phospholipid + H(+)</text>
        <dbReference type="Rhea" id="RHEA:48228"/>
        <dbReference type="Rhea" id="RHEA-COMP:14681"/>
        <dbReference type="Rhea" id="RHEA-COMP:14684"/>
        <dbReference type="ChEBI" id="CHEBI:15378"/>
        <dbReference type="ChEBI" id="CHEBI:136912"/>
        <dbReference type="ChEBI" id="CHEBI:140656"/>
        <dbReference type="ChEBI" id="CHEBI:140657"/>
        <dbReference type="ChEBI" id="CHEBI:140660"/>
        <dbReference type="EC" id="2.3.1.269"/>
    </reaction>
</comment>
<dbReference type="PANTHER" id="PTHR38686:SF1">
    <property type="entry name" value="APOLIPOPROTEIN N-ACYLTRANSFERASE"/>
    <property type="match status" value="1"/>
</dbReference>
<dbReference type="HAMAP" id="MF_01148">
    <property type="entry name" value="Lnt"/>
    <property type="match status" value="1"/>
</dbReference>
<dbReference type="GO" id="GO:0005886">
    <property type="term" value="C:plasma membrane"/>
    <property type="evidence" value="ECO:0007669"/>
    <property type="project" value="UniProtKB-SubCell"/>
</dbReference>
<name>A0A520MYQ0_9GAMM</name>
<dbReference type="NCBIfam" id="TIGR00546">
    <property type="entry name" value="lnt"/>
    <property type="match status" value="1"/>
</dbReference>
<feature type="transmembrane region" description="Helical" evidence="9">
    <location>
        <begin position="458"/>
        <end position="480"/>
    </location>
</feature>
<dbReference type="UniPathway" id="UPA00666"/>
<dbReference type="PANTHER" id="PTHR38686">
    <property type="entry name" value="APOLIPOPROTEIN N-ACYLTRANSFERASE"/>
    <property type="match status" value="1"/>
</dbReference>
<dbReference type="Proteomes" id="UP000319384">
    <property type="component" value="Unassembled WGS sequence"/>
</dbReference>
<feature type="transmembrane region" description="Helical" evidence="9">
    <location>
        <begin position="48"/>
        <end position="72"/>
    </location>
</feature>
<dbReference type="EC" id="2.3.1.269" evidence="9"/>
<evidence type="ECO:0000259" key="10">
    <source>
        <dbReference type="PROSITE" id="PS50263"/>
    </source>
</evidence>
<evidence type="ECO:0000313" key="11">
    <source>
        <dbReference type="EMBL" id="RZO26360.1"/>
    </source>
</evidence>
<proteinExistence type="inferred from homology"/>
<evidence type="ECO:0000256" key="3">
    <source>
        <dbReference type="ARBA" id="ARBA00022475"/>
    </source>
</evidence>
<evidence type="ECO:0000256" key="1">
    <source>
        <dbReference type="ARBA" id="ARBA00004651"/>
    </source>
</evidence>
<comment type="function">
    <text evidence="9">Catalyzes the phospholipid dependent N-acylation of the N-terminal cysteine of apolipoprotein, the last step in lipoprotein maturation.</text>
</comment>
<evidence type="ECO:0000256" key="7">
    <source>
        <dbReference type="ARBA" id="ARBA00023136"/>
    </source>
</evidence>
<evidence type="ECO:0000256" key="5">
    <source>
        <dbReference type="ARBA" id="ARBA00022692"/>
    </source>
</evidence>
<dbReference type="EMBL" id="SHBH01000013">
    <property type="protein sequence ID" value="RZO26360.1"/>
    <property type="molecule type" value="Genomic_DNA"/>
</dbReference>
<keyword evidence="6 9" id="KW-1133">Transmembrane helix</keyword>
<dbReference type="PROSITE" id="PS50263">
    <property type="entry name" value="CN_HYDROLASE"/>
    <property type="match status" value="1"/>
</dbReference>
<comment type="similarity">
    <text evidence="2 9">Belongs to the CN hydrolase family. Apolipoprotein N-acyltransferase subfamily.</text>
</comment>
<keyword evidence="5 9" id="KW-0812">Transmembrane</keyword>
<sequence length="486" mass="55709">MKLNQVLVPFFFGLLGILSFAPFSIKFTIFISYAYLINLILSSKKNSFLKVFSWGFGHWGFGMSWVIVSVYYYGETSIALSLLIYILLIIILSIVFTSPLTLIKPLINYVNISNKYLKILLISALFSVSELTRYYLLNGVPWLIPGNIYLDTISQNIYPIFGVSALSIMIYILCAGYAVNLKKKAQYFLLGLVLISIFPENKTATVQDGVLVSIIQPSSDPFLKYEDNYSYKIESNLDALINKTSKESQLIVIPEAELPYVLNSKRFKSFIENTQKSNKIIMGAWNYDENKLYNVIYSSKYTETYKKKHLVPFGEYIPFFERLRGIIKFFDLPMSNVSKGSNNQKNLNILNNVKVSTPICFDIAFSNTIRKMNKSSLLMINISNDTWFGNSIGPYQHLNLARIRSIENNRWTIRSTNDGISAIISNNGTIVNYLEKGVSDILEDRVSLISNRSFYNKIGYLFIYLFIIMTSLILTIKYIWKKINFS</sequence>
<feature type="transmembrane region" description="Helical" evidence="9">
    <location>
        <begin position="78"/>
        <end position="103"/>
    </location>
</feature>
<keyword evidence="4 9" id="KW-0808">Transferase</keyword>
<feature type="transmembrane region" description="Helical" evidence="9">
    <location>
        <begin position="157"/>
        <end position="179"/>
    </location>
</feature>
<comment type="caution">
    <text evidence="11">The sequence shown here is derived from an EMBL/GenBank/DDBJ whole genome shotgun (WGS) entry which is preliminary data.</text>
</comment>
<dbReference type="InterPro" id="IPR036526">
    <property type="entry name" value="C-N_Hydrolase_sf"/>
</dbReference>
<dbReference type="GO" id="GO:0016410">
    <property type="term" value="F:N-acyltransferase activity"/>
    <property type="evidence" value="ECO:0007669"/>
    <property type="project" value="UniProtKB-UniRule"/>
</dbReference>
<evidence type="ECO:0000256" key="4">
    <source>
        <dbReference type="ARBA" id="ARBA00022679"/>
    </source>
</evidence>
<dbReference type="InterPro" id="IPR004563">
    <property type="entry name" value="Apolipo_AcylTrfase"/>
</dbReference>
<dbReference type="InterPro" id="IPR045378">
    <property type="entry name" value="LNT_N"/>
</dbReference>
<dbReference type="Pfam" id="PF20154">
    <property type="entry name" value="LNT_N"/>
    <property type="match status" value="1"/>
</dbReference>
<evidence type="ECO:0000256" key="8">
    <source>
        <dbReference type="ARBA" id="ARBA00023315"/>
    </source>
</evidence>
<evidence type="ECO:0000313" key="12">
    <source>
        <dbReference type="Proteomes" id="UP000319384"/>
    </source>
</evidence>
<protein>
    <recommendedName>
        <fullName evidence="9">Apolipoprotein N-acyltransferase</fullName>
        <shortName evidence="9">ALP N-acyltransferase</shortName>
        <ecNumber evidence="9">2.3.1.269</ecNumber>
    </recommendedName>
</protein>
<comment type="subcellular location">
    <subcellularLocation>
        <location evidence="1 9">Cell membrane</location>
        <topology evidence="1 9">Multi-pass membrane protein</topology>
    </subcellularLocation>
</comment>
<keyword evidence="7 9" id="KW-0472">Membrane</keyword>
<dbReference type="SUPFAM" id="SSF56317">
    <property type="entry name" value="Carbon-nitrogen hydrolase"/>
    <property type="match status" value="1"/>
</dbReference>
<organism evidence="11 12">
    <name type="scientific">SAR86 cluster bacterium</name>
    <dbReference type="NCBI Taxonomy" id="2030880"/>
    <lineage>
        <taxon>Bacteria</taxon>
        <taxon>Pseudomonadati</taxon>
        <taxon>Pseudomonadota</taxon>
        <taxon>Gammaproteobacteria</taxon>
        <taxon>SAR86 cluster</taxon>
    </lineage>
</organism>
<feature type="transmembrane region" description="Helical" evidence="9">
    <location>
        <begin position="6"/>
        <end position="36"/>
    </location>
</feature>
<gene>
    <name evidence="9 11" type="primary">lnt</name>
    <name evidence="11" type="ORF">EVA95_02150</name>
</gene>
<keyword evidence="3 9" id="KW-1003">Cell membrane</keyword>
<keyword evidence="11" id="KW-0449">Lipoprotein</keyword>
<comment type="caution">
    <text evidence="9">Lacks conserved residue(s) required for the propagation of feature annotation.</text>
</comment>
<evidence type="ECO:0000256" key="6">
    <source>
        <dbReference type="ARBA" id="ARBA00022989"/>
    </source>
</evidence>
<keyword evidence="8 9" id="KW-0012">Acyltransferase</keyword>
<reference evidence="11 12" key="1">
    <citation type="submission" date="2019-02" db="EMBL/GenBank/DDBJ databases">
        <title>Prokaryotic population dynamics and viral predation in marine succession experiment using metagenomics: the confinement effect.</title>
        <authorList>
            <person name="Haro-Moreno J.M."/>
            <person name="Rodriguez-Valera F."/>
            <person name="Lopez-Perez M."/>
        </authorList>
    </citation>
    <scope>NUCLEOTIDE SEQUENCE [LARGE SCALE GENOMIC DNA]</scope>
    <source>
        <strain evidence="11">MED-G162</strain>
    </source>
</reference>
<dbReference type="CDD" id="cd07571">
    <property type="entry name" value="ALP_N-acyl_transferase"/>
    <property type="match status" value="1"/>
</dbReference>
<evidence type="ECO:0000256" key="2">
    <source>
        <dbReference type="ARBA" id="ARBA00010065"/>
    </source>
</evidence>
<accession>A0A520MYQ0</accession>
<dbReference type="Gene3D" id="3.60.110.10">
    <property type="entry name" value="Carbon-nitrogen hydrolase"/>
    <property type="match status" value="1"/>
</dbReference>
<feature type="domain" description="CN hydrolase" evidence="10">
    <location>
        <begin position="210"/>
        <end position="448"/>
    </location>
</feature>
<dbReference type="GO" id="GO:0042158">
    <property type="term" value="P:lipoprotein biosynthetic process"/>
    <property type="evidence" value="ECO:0007669"/>
    <property type="project" value="UniProtKB-UniRule"/>
</dbReference>
<comment type="pathway">
    <text evidence="9">Protein modification; lipoprotein biosynthesis (N-acyl transfer).</text>
</comment>
<evidence type="ECO:0000256" key="9">
    <source>
        <dbReference type="HAMAP-Rule" id="MF_01148"/>
    </source>
</evidence>